<dbReference type="Proteomes" id="UP000886043">
    <property type="component" value="Unassembled WGS sequence"/>
</dbReference>
<sequence>MGTTYLALVLSDLHLGEEDSILMHLDPSRGVHWPYLEALRGYLVSELDLSEVRYLILLGDALDLSLARRRRAFPALKAFLEVFQGLVSEGIIYIPGNHDHHIWVAFQEETQVFCKLRQDRPVEPYYYVLCPYLDPEGIHLPEHHISRPYGRETFLYHLLPEAARSRDLDLLVAYPHIYLRTEKASALLTHGHFFEETWTLFTDLLEKPLREITHLDEITLAKLEQINAPFIEFGWYSLGQAGELSVLLEKIWDELHERGAGPITESILQDLRDRLDREIHFPWWEAFKEVFSDLCLDGLVQGIKKLLEQQAREKPRSGSSLRHKPEILKEKKTRERIQRYLRLSLPDFPGMNTLVFGHTHVPFQKRRLSLEEDGSSRTISCFNTGGWVTDVYRVSHLLRSRPLVVAFSEEGIRTLEIPWPEKEALAEILPRGRKKPATPEEKERLRRLIRSQLLRA</sequence>
<reference evidence="7" key="1">
    <citation type="journal article" date="2020" name="mSystems">
        <title>Genome- and Community-Level Interaction Insights into Carbon Utilization and Element Cycling Functions of Hydrothermarchaeota in Hydrothermal Sediment.</title>
        <authorList>
            <person name="Zhou Z."/>
            <person name="Liu Y."/>
            <person name="Xu W."/>
            <person name="Pan J."/>
            <person name="Luo Z.H."/>
            <person name="Li M."/>
        </authorList>
    </citation>
    <scope>NUCLEOTIDE SEQUENCE [LARGE SCALE GENOMIC DNA]</scope>
    <source>
        <strain evidence="7">HyVt-483</strain>
    </source>
</reference>
<keyword evidence="1" id="KW-1003">Cell membrane</keyword>
<organism evidence="7">
    <name type="scientific">Thermosulfurimonas dismutans</name>
    <dbReference type="NCBI Taxonomy" id="999894"/>
    <lineage>
        <taxon>Bacteria</taxon>
        <taxon>Pseudomonadati</taxon>
        <taxon>Thermodesulfobacteriota</taxon>
        <taxon>Thermodesulfobacteria</taxon>
        <taxon>Thermodesulfobacteriales</taxon>
        <taxon>Thermodesulfobacteriaceae</taxon>
        <taxon>Thermosulfurimonas</taxon>
    </lineage>
</organism>
<keyword evidence="5" id="KW-0464">Manganese</keyword>
<name>A0A7C3CWA0_9BACT</name>
<dbReference type="GO" id="GO:0009245">
    <property type="term" value="P:lipid A biosynthetic process"/>
    <property type="evidence" value="ECO:0007669"/>
    <property type="project" value="TreeGrafter"/>
</dbReference>
<dbReference type="EMBL" id="DRMH01000008">
    <property type="protein sequence ID" value="HFC96888.1"/>
    <property type="molecule type" value="Genomic_DNA"/>
</dbReference>
<keyword evidence="2" id="KW-0997">Cell inner membrane</keyword>
<evidence type="ECO:0000313" key="7">
    <source>
        <dbReference type="EMBL" id="HFC96888.1"/>
    </source>
</evidence>
<dbReference type="InterPro" id="IPR043461">
    <property type="entry name" value="LpxH-like"/>
</dbReference>
<dbReference type="Gene3D" id="3.60.21.10">
    <property type="match status" value="1"/>
</dbReference>
<proteinExistence type="predicted"/>
<dbReference type="InterPro" id="IPR004843">
    <property type="entry name" value="Calcineurin-like_PHP"/>
</dbReference>
<accession>A0A7C3CWA0</accession>
<protein>
    <recommendedName>
        <fullName evidence="6">Calcineurin-like phosphoesterase domain-containing protein</fullName>
    </recommendedName>
</protein>
<keyword evidence="3" id="KW-0479">Metal-binding</keyword>
<dbReference type="GO" id="GO:0016020">
    <property type="term" value="C:membrane"/>
    <property type="evidence" value="ECO:0007669"/>
    <property type="project" value="GOC"/>
</dbReference>
<evidence type="ECO:0000256" key="2">
    <source>
        <dbReference type="ARBA" id="ARBA00022519"/>
    </source>
</evidence>
<dbReference type="Pfam" id="PF00149">
    <property type="entry name" value="Metallophos"/>
    <property type="match status" value="1"/>
</dbReference>
<evidence type="ECO:0000256" key="1">
    <source>
        <dbReference type="ARBA" id="ARBA00022475"/>
    </source>
</evidence>
<keyword evidence="4" id="KW-0472">Membrane</keyword>
<evidence type="ECO:0000256" key="5">
    <source>
        <dbReference type="ARBA" id="ARBA00023211"/>
    </source>
</evidence>
<dbReference type="GO" id="GO:0008758">
    <property type="term" value="F:UDP-2,3-diacylglucosamine hydrolase activity"/>
    <property type="evidence" value="ECO:0007669"/>
    <property type="project" value="TreeGrafter"/>
</dbReference>
<comment type="caution">
    <text evidence="7">The sequence shown here is derived from an EMBL/GenBank/DDBJ whole genome shotgun (WGS) entry which is preliminary data.</text>
</comment>
<dbReference type="GO" id="GO:0046872">
    <property type="term" value="F:metal ion binding"/>
    <property type="evidence" value="ECO:0007669"/>
    <property type="project" value="UniProtKB-KW"/>
</dbReference>
<evidence type="ECO:0000256" key="3">
    <source>
        <dbReference type="ARBA" id="ARBA00022723"/>
    </source>
</evidence>
<dbReference type="InterPro" id="IPR029052">
    <property type="entry name" value="Metallo-depent_PP-like"/>
</dbReference>
<dbReference type="PANTHER" id="PTHR34990">
    <property type="entry name" value="UDP-2,3-DIACYLGLUCOSAMINE HYDROLASE-RELATED"/>
    <property type="match status" value="1"/>
</dbReference>
<evidence type="ECO:0000259" key="6">
    <source>
        <dbReference type="Pfam" id="PF00149"/>
    </source>
</evidence>
<feature type="domain" description="Calcineurin-like phosphoesterase" evidence="6">
    <location>
        <begin position="8"/>
        <end position="120"/>
    </location>
</feature>
<gene>
    <name evidence="7" type="ORF">ENJ40_00320</name>
</gene>
<dbReference type="SUPFAM" id="SSF56300">
    <property type="entry name" value="Metallo-dependent phosphatases"/>
    <property type="match status" value="1"/>
</dbReference>
<dbReference type="AlphaFoldDB" id="A0A7C3CWA0"/>
<evidence type="ECO:0000256" key="4">
    <source>
        <dbReference type="ARBA" id="ARBA00023136"/>
    </source>
</evidence>